<reference evidence="1 2" key="1">
    <citation type="submission" date="2015-08" db="EMBL/GenBank/DDBJ databases">
        <title>Next Generation Sequencing and Analysis of the Genome of Puccinia sorghi L Schw, the Causal Agent of Maize Common Rust.</title>
        <authorList>
            <person name="Rochi L."/>
            <person name="Burguener G."/>
            <person name="Darino M."/>
            <person name="Turjanski A."/>
            <person name="Kreff E."/>
            <person name="Dieguez M.J."/>
            <person name="Sacco F."/>
        </authorList>
    </citation>
    <scope>NUCLEOTIDE SEQUENCE [LARGE SCALE GENOMIC DNA]</scope>
    <source>
        <strain evidence="1 2">RO10H11247</strain>
    </source>
</reference>
<organism evidence="1 2">
    <name type="scientific">Puccinia sorghi</name>
    <dbReference type="NCBI Taxonomy" id="27349"/>
    <lineage>
        <taxon>Eukaryota</taxon>
        <taxon>Fungi</taxon>
        <taxon>Dikarya</taxon>
        <taxon>Basidiomycota</taxon>
        <taxon>Pucciniomycotina</taxon>
        <taxon>Pucciniomycetes</taxon>
        <taxon>Pucciniales</taxon>
        <taxon>Pucciniaceae</taxon>
        <taxon>Puccinia</taxon>
    </lineage>
</organism>
<sequence length="90" mass="10733">MAVTIWVENNKPYGNNHWMSMPTTVHLLVELYNKTAVYFSSYWTPKIFVPLKIEDETLFPAPQYENNWEKIVSQEALKWKDKYARCCELT</sequence>
<dbReference type="Proteomes" id="UP000037035">
    <property type="component" value="Unassembled WGS sequence"/>
</dbReference>
<comment type="caution">
    <text evidence="1">The sequence shown here is derived from an EMBL/GenBank/DDBJ whole genome shotgun (WGS) entry which is preliminary data.</text>
</comment>
<name>A0A0L6UAN5_9BASI</name>
<evidence type="ECO:0000313" key="1">
    <source>
        <dbReference type="EMBL" id="KNZ45581.1"/>
    </source>
</evidence>
<dbReference type="EMBL" id="LAVV01013495">
    <property type="protein sequence ID" value="KNZ45581.1"/>
    <property type="molecule type" value="Genomic_DNA"/>
</dbReference>
<evidence type="ECO:0000313" key="2">
    <source>
        <dbReference type="Proteomes" id="UP000037035"/>
    </source>
</evidence>
<dbReference type="VEuPathDB" id="FungiDB:VP01_7g21"/>
<accession>A0A0L6UAN5</accession>
<keyword evidence="2" id="KW-1185">Reference proteome</keyword>
<gene>
    <name evidence="1" type="ORF">VP01_7g21</name>
</gene>
<dbReference type="AlphaFoldDB" id="A0A0L6UAN5"/>
<proteinExistence type="predicted"/>
<protein>
    <submittedName>
        <fullName evidence="1">Uncharacterized protein</fullName>
    </submittedName>
</protein>